<dbReference type="SUPFAM" id="SSF53850">
    <property type="entry name" value="Periplasmic binding protein-like II"/>
    <property type="match status" value="1"/>
</dbReference>
<proteinExistence type="predicted"/>
<organism evidence="4 5">
    <name type="scientific">Halodesulfurarchaeum formicicum</name>
    <dbReference type="NCBI Taxonomy" id="1873524"/>
    <lineage>
        <taxon>Archaea</taxon>
        <taxon>Methanobacteriati</taxon>
        <taxon>Methanobacteriota</taxon>
        <taxon>Stenosarchaea group</taxon>
        <taxon>Halobacteria</taxon>
        <taxon>Halobacteriales</taxon>
        <taxon>Halobacteriaceae</taxon>
        <taxon>Halodesulfurarchaeum</taxon>
    </lineage>
</organism>
<evidence type="ECO:0000259" key="2">
    <source>
        <dbReference type="SMART" id="SM00062"/>
    </source>
</evidence>
<dbReference type="InterPro" id="IPR001638">
    <property type="entry name" value="Solute-binding_3/MltF_N"/>
</dbReference>
<dbReference type="PROSITE" id="PS51318">
    <property type="entry name" value="TAT"/>
    <property type="match status" value="1"/>
</dbReference>
<reference evidence="4 5" key="1">
    <citation type="submission" date="2016-06" db="EMBL/GenBank/DDBJ databases">
        <title>Discovery of anaerobic lithoheterotrophic haloarchaeon capable of sulfur respiration by hydrogen and formate.</title>
        <authorList>
            <person name="Sorokin D.Y."/>
            <person name="Kublanov I.V."/>
            <person name="Roman P."/>
            <person name="Sinninghe Damste J.S."/>
            <person name="Golyshin P.N."/>
            <person name="Rojo D."/>
            <person name="Ciordia S."/>
            <person name="Mena Md.C."/>
            <person name="Ferrer M."/>
            <person name="Smedile F."/>
            <person name="Messina E."/>
            <person name="La Cono V."/>
            <person name="Yakimov M.M."/>
        </authorList>
    </citation>
    <scope>NUCLEOTIDE SEQUENCE [LARGE SCALE GENOMIC DNA]</scope>
    <source>
        <strain evidence="4 5">HTSR1</strain>
    </source>
</reference>
<protein>
    <submittedName>
        <fullName evidence="4">Glutamine ABC transporter permease</fullName>
    </submittedName>
</protein>
<evidence type="ECO:0000313" key="5">
    <source>
        <dbReference type="Proteomes" id="UP000185608"/>
    </source>
</evidence>
<dbReference type="SMART" id="SM00079">
    <property type="entry name" value="PBPe"/>
    <property type="match status" value="1"/>
</dbReference>
<name>A0A1D8S4A5_9EURY</name>
<feature type="domain" description="Ionotropic glutamate receptor C-terminal" evidence="3">
    <location>
        <begin position="47"/>
        <end position="270"/>
    </location>
</feature>
<dbReference type="EMBL" id="CP016070">
    <property type="protein sequence ID" value="AOW80190.1"/>
    <property type="molecule type" value="Genomic_DNA"/>
</dbReference>
<sequence>MTQQNRFDRRDFLKATGVAGTLTLTGLAGCSGNGEDGSGTTTAESMEIVAGTAPGFPPFEEKDGGDLVGFDIDLLEAVVEATDYELAGWDEYEFGSLSPALQNDKIDVIAAAMTINDERDESIDFSDPYYDANQAILVANDSDFSPTELADLEGQTLGAQKGTTGESVVQDTLIPDGIVSEDQYNSYGNYVFAVEDLVNGNIDAVVLDTPVADSFVAERDVSVAFTYETGEQYGFGVREGDSELQTALNDGLATVQEDGTYEDLVAKWFK</sequence>
<dbReference type="STRING" id="1873524.HSR6_1040"/>
<dbReference type="GeneID" id="29829006"/>
<dbReference type="NCBIfam" id="TIGR01409">
    <property type="entry name" value="TAT_signal_seq"/>
    <property type="match status" value="1"/>
</dbReference>
<evidence type="ECO:0000313" key="4">
    <source>
        <dbReference type="EMBL" id="AOW80190.1"/>
    </source>
</evidence>
<dbReference type="RefSeq" id="WP_070364899.1">
    <property type="nucleotide sequence ID" value="NZ_CP016070.1"/>
</dbReference>
<dbReference type="InterPro" id="IPR019546">
    <property type="entry name" value="TAT_signal_bac_arc"/>
</dbReference>
<dbReference type="GO" id="GO:0016020">
    <property type="term" value="C:membrane"/>
    <property type="evidence" value="ECO:0007669"/>
    <property type="project" value="InterPro"/>
</dbReference>
<feature type="domain" description="Solute-binding protein family 3/N-terminal" evidence="2">
    <location>
        <begin position="47"/>
        <end position="270"/>
    </location>
</feature>
<dbReference type="Pfam" id="PF00497">
    <property type="entry name" value="SBP_bac_3"/>
    <property type="match status" value="1"/>
</dbReference>
<evidence type="ECO:0000259" key="3">
    <source>
        <dbReference type="SMART" id="SM00079"/>
    </source>
</evidence>
<dbReference type="PANTHER" id="PTHR35936:SF17">
    <property type="entry name" value="ARGININE-BINDING EXTRACELLULAR PROTEIN ARTP"/>
    <property type="match status" value="1"/>
</dbReference>
<dbReference type="InterPro" id="IPR001320">
    <property type="entry name" value="Iontro_rcpt_C"/>
</dbReference>
<dbReference type="KEGG" id="halh:HTSR_1007"/>
<dbReference type="PANTHER" id="PTHR35936">
    <property type="entry name" value="MEMBRANE-BOUND LYTIC MUREIN TRANSGLYCOSYLASE F"/>
    <property type="match status" value="1"/>
</dbReference>
<dbReference type="CDD" id="cd13624">
    <property type="entry name" value="PBP2_Arg_Lys_His"/>
    <property type="match status" value="1"/>
</dbReference>
<dbReference type="GO" id="GO:0015276">
    <property type="term" value="F:ligand-gated monoatomic ion channel activity"/>
    <property type="evidence" value="ECO:0007669"/>
    <property type="project" value="InterPro"/>
</dbReference>
<gene>
    <name evidence="4" type="primary">glnH</name>
    <name evidence="4" type="ORF">HTSR_1007</name>
</gene>
<accession>A0A1D8S4A5</accession>
<dbReference type="SMART" id="SM00062">
    <property type="entry name" value="PBPb"/>
    <property type="match status" value="1"/>
</dbReference>
<dbReference type="Proteomes" id="UP000185608">
    <property type="component" value="Chromosome"/>
</dbReference>
<dbReference type="AlphaFoldDB" id="A0A1D8S4A5"/>
<evidence type="ECO:0000256" key="1">
    <source>
        <dbReference type="ARBA" id="ARBA00022729"/>
    </source>
</evidence>
<dbReference type="InterPro" id="IPR006311">
    <property type="entry name" value="TAT_signal"/>
</dbReference>
<dbReference type="Gene3D" id="3.40.190.10">
    <property type="entry name" value="Periplasmic binding protein-like II"/>
    <property type="match status" value="2"/>
</dbReference>
<dbReference type="PROSITE" id="PS51257">
    <property type="entry name" value="PROKAR_LIPOPROTEIN"/>
    <property type="match status" value="1"/>
</dbReference>
<dbReference type="PATRIC" id="fig|1855411.3.peg.1009"/>
<keyword evidence="1" id="KW-0732">Signal</keyword>